<dbReference type="AlphaFoldDB" id="A0A8C8UF57"/>
<proteinExistence type="predicted"/>
<feature type="chain" id="PRO_5034896355" description="Cystatin domain-containing protein" evidence="1">
    <location>
        <begin position="27"/>
        <end position="147"/>
    </location>
</feature>
<dbReference type="Gene3D" id="3.10.450.10">
    <property type="match status" value="1"/>
</dbReference>
<dbReference type="Proteomes" id="UP000694547">
    <property type="component" value="Chromosome 4"/>
</dbReference>
<evidence type="ECO:0000313" key="2">
    <source>
        <dbReference type="Ensembl" id="ENSPEMP00000030408.1"/>
    </source>
</evidence>
<evidence type="ECO:0008006" key="4">
    <source>
        <dbReference type="Google" id="ProtNLM"/>
    </source>
</evidence>
<reference evidence="2" key="3">
    <citation type="submission" date="2025-09" db="UniProtKB">
        <authorList>
            <consortium name="Ensembl"/>
        </authorList>
    </citation>
    <scope>IDENTIFICATION</scope>
</reference>
<dbReference type="InterPro" id="IPR046350">
    <property type="entry name" value="Cystatin_sf"/>
</dbReference>
<dbReference type="Ensembl" id="ENSPEMT00000033905.1">
    <property type="protein sequence ID" value="ENSPEMP00000030408.1"/>
    <property type="gene ID" value="ENSPEMG00000025257.1"/>
</dbReference>
<dbReference type="SUPFAM" id="SSF54403">
    <property type="entry name" value="Cystatin/monellin"/>
    <property type="match status" value="1"/>
</dbReference>
<sequence length="147" mass="16456">MACLFHAPLLLLTTLMVAVNLSAVLGHTLLGVIQKYGMQEKGAPEALDYAFRKYNKNNNELHLSWVVEIQNVQEQVSVVLKVNHLLSSGCPWDKLPLCCDPILNQIMKPQADLTNCPLNEQADQQEVCMDMAYIQDLLCTKKNVEAC</sequence>
<evidence type="ECO:0000256" key="1">
    <source>
        <dbReference type="SAM" id="SignalP"/>
    </source>
</evidence>
<keyword evidence="3" id="KW-1185">Reference proteome</keyword>
<evidence type="ECO:0000313" key="3">
    <source>
        <dbReference type="Proteomes" id="UP000694547"/>
    </source>
</evidence>
<reference evidence="2" key="2">
    <citation type="submission" date="2025-08" db="UniProtKB">
        <authorList>
            <consortium name="Ensembl"/>
        </authorList>
    </citation>
    <scope>IDENTIFICATION</scope>
</reference>
<accession>A0A8C8UF57</accession>
<protein>
    <recommendedName>
        <fullName evidence="4">Cystatin domain-containing protein</fullName>
    </recommendedName>
</protein>
<reference evidence="2 3" key="1">
    <citation type="submission" date="2018-10" db="EMBL/GenBank/DDBJ databases">
        <title>Improved assembly of the deer mouse Peromyscus maniculatus genome.</title>
        <authorList>
            <person name="Lassance J.-M."/>
            <person name="Hoekstra H.E."/>
        </authorList>
    </citation>
    <scope>NUCLEOTIDE SEQUENCE [LARGE SCALE GENOMIC DNA]</scope>
</reference>
<feature type="signal peptide" evidence="1">
    <location>
        <begin position="1"/>
        <end position="26"/>
    </location>
</feature>
<keyword evidence="1" id="KW-0732">Signal</keyword>
<name>A0A8C8UF57_PERMB</name>
<organism evidence="2 3">
    <name type="scientific">Peromyscus maniculatus bairdii</name>
    <name type="common">Prairie deer mouse</name>
    <dbReference type="NCBI Taxonomy" id="230844"/>
    <lineage>
        <taxon>Eukaryota</taxon>
        <taxon>Metazoa</taxon>
        <taxon>Chordata</taxon>
        <taxon>Craniata</taxon>
        <taxon>Vertebrata</taxon>
        <taxon>Euteleostomi</taxon>
        <taxon>Mammalia</taxon>
        <taxon>Eutheria</taxon>
        <taxon>Euarchontoglires</taxon>
        <taxon>Glires</taxon>
        <taxon>Rodentia</taxon>
        <taxon>Myomorpha</taxon>
        <taxon>Muroidea</taxon>
        <taxon>Cricetidae</taxon>
        <taxon>Neotominae</taxon>
        <taxon>Peromyscus</taxon>
    </lineage>
</organism>